<dbReference type="SUPFAM" id="SSF53756">
    <property type="entry name" value="UDP-Glycosyltransferase/glycogen phosphorylase"/>
    <property type="match status" value="1"/>
</dbReference>
<keyword evidence="1" id="KW-0808">Transferase</keyword>
<evidence type="ECO:0000313" key="4">
    <source>
        <dbReference type="Proteomes" id="UP001620514"/>
    </source>
</evidence>
<keyword evidence="4" id="KW-1185">Reference proteome</keyword>
<reference evidence="3 4" key="1">
    <citation type="submission" date="2024-10" db="EMBL/GenBank/DDBJ databases">
        <authorList>
            <person name="Deangelis K."/>
            <person name="Huntemann M."/>
            <person name="Clum A."/>
            <person name="Wang J."/>
            <person name="Palaniappan K."/>
            <person name="Ritter S."/>
            <person name="Chen I.-M."/>
            <person name="Stamatis D."/>
            <person name="Reddy T."/>
            <person name="O'Malley R."/>
            <person name="Daum C."/>
            <person name="Ng V."/>
            <person name="Ivanova N."/>
            <person name="Kyrpides N."/>
            <person name="Woyke T."/>
        </authorList>
    </citation>
    <scope>NUCLEOTIDE SEQUENCE [LARGE SCALE GENOMIC DNA]</scope>
    <source>
        <strain evidence="3 4">GAS97</strain>
    </source>
</reference>
<evidence type="ECO:0000313" key="3">
    <source>
        <dbReference type="EMBL" id="MFK4444465.1"/>
    </source>
</evidence>
<gene>
    <name evidence="3" type="ORF">ABH943_004487</name>
</gene>
<dbReference type="PANTHER" id="PTHR46401">
    <property type="entry name" value="GLYCOSYLTRANSFERASE WBBK-RELATED"/>
    <property type="match status" value="1"/>
</dbReference>
<accession>A0ABW8MLC6</accession>
<comment type="caution">
    <text evidence="3">The sequence shown here is derived from an EMBL/GenBank/DDBJ whole genome shotgun (WGS) entry which is preliminary data.</text>
</comment>
<evidence type="ECO:0000259" key="2">
    <source>
        <dbReference type="Pfam" id="PF00534"/>
    </source>
</evidence>
<dbReference type="Gene3D" id="3.40.50.2000">
    <property type="entry name" value="Glycogen Phosphorylase B"/>
    <property type="match status" value="2"/>
</dbReference>
<sequence>MKVLIFTPVIKASAIGRMACLVTQALGSQGHDVAIVRTESRVLRENPANTALRDFGTDVIRWDDEQGVLNAAATADLIVYQVGDNYPFHEGCLTWLPKLPGVVCLHDFFLGHIFYEWAQRDLAHAGVLLRQLYGSDVANRFFKFPNNSAFIEGTRDIAPMSEWIASQALGVITHSRWGTPRVAAACDGPVRVVPLAYDAPGIPLSTASQVTKYPGRLNLLTIGYINRNKRADQVIRAIASSPMLRANVVYRLVGHINPEMVLELSRLANSLRVNLLISGEVDDETLAHAVAAADAMSCLRWPSLEGGSASAIESMLYRKPTMVTDTGFYAEIPNDCVVKIAHGDEVANIRSALEQLCSEPERREQLGERAYSWAKVTYSADTYARQLVDMSRLSQMARPVANAKAYFVQQMKRWGATEELLRDEGIVSSLAVMG</sequence>
<protein>
    <submittedName>
        <fullName evidence="3">Glycosyltransferase involved in cell wall biosynthesis</fullName>
    </submittedName>
</protein>
<organism evidence="3 4">
    <name type="scientific">Caballeronia udeis</name>
    <dbReference type="NCBI Taxonomy" id="1232866"/>
    <lineage>
        <taxon>Bacteria</taxon>
        <taxon>Pseudomonadati</taxon>
        <taxon>Pseudomonadota</taxon>
        <taxon>Betaproteobacteria</taxon>
        <taxon>Burkholderiales</taxon>
        <taxon>Burkholderiaceae</taxon>
        <taxon>Caballeronia</taxon>
    </lineage>
</organism>
<dbReference type="Pfam" id="PF00534">
    <property type="entry name" value="Glycos_transf_1"/>
    <property type="match status" value="1"/>
</dbReference>
<name>A0ABW8MLC6_9BURK</name>
<dbReference type="PANTHER" id="PTHR46401:SF2">
    <property type="entry name" value="GLYCOSYLTRANSFERASE WBBK-RELATED"/>
    <property type="match status" value="1"/>
</dbReference>
<dbReference type="InterPro" id="IPR001296">
    <property type="entry name" value="Glyco_trans_1"/>
</dbReference>
<proteinExistence type="predicted"/>
<evidence type="ECO:0000256" key="1">
    <source>
        <dbReference type="ARBA" id="ARBA00022679"/>
    </source>
</evidence>
<dbReference type="EMBL" id="JBIYDN010000014">
    <property type="protein sequence ID" value="MFK4444465.1"/>
    <property type="molecule type" value="Genomic_DNA"/>
</dbReference>
<dbReference type="RefSeq" id="WP_404609572.1">
    <property type="nucleotide sequence ID" value="NZ_JBIYDN010000014.1"/>
</dbReference>
<dbReference type="Proteomes" id="UP001620514">
    <property type="component" value="Unassembled WGS sequence"/>
</dbReference>
<dbReference type="CDD" id="cd03801">
    <property type="entry name" value="GT4_PimA-like"/>
    <property type="match status" value="1"/>
</dbReference>
<feature type="domain" description="Glycosyl transferase family 1" evidence="2">
    <location>
        <begin position="212"/>
        <end position="373"/>
    </location>
</feature>
<reference evidence="3 4" key="2">
    <citation type="submission" date="2024-11" db="EMBL/GenBank/DDBJ databases">
        <title>Using genomics to understand microbial adaptation to soil warming.</title>
        <authorList>
            <person name="Deangelis K.M. PhD."/>
        </authorList>
    </citation>
    <scope>NUCLEOTIDE SEQUENCE [LARGE SCALE GENOMIC DNA]</scope>
    <source>
        <strain evidence="3 4">GAS97</strain>
    </source>
</reference>